<dbReference type="PANTHER" id="PTHR42885:SF1">
    <property type="entry name" value="THREONINE-PHOSPHATE DECARBOXYLASE"/>
    <property type="match status" value="1"/>
</dbReference>
<keyword evidence="2" id="KW-0663">Pyridoxal phosphate</keyword>
<keyword evidence="3 5" id="KW-0032">Aminotransferase</keyword>
<dbReference type="PANTHER" id="PTHR42885">
    <property type="entry name" value="HISTIDINOL-PHOSPHATE AMINOTRANSFERASE-RELATED"/>
    <property type="match status" value="1"/>
</dbReference>
<dbReference type="InterPro" id="IPR004838">
    <property type="entry name" value="NHTrfase_class1_PyrdxlP-BS"/>
</dbReference>
<dbReference type="GO" id="GO:0030170">
    <property type="term" value="F:pyridoxal phosphate binding"/>
    <property type="evidence" value="ECO:0007669"/>
    <property type="project" value="InterPro"/>
</dbReference>
<dbReference type="Gene3D" id="3.90.1150.10">
    <property type="entry name" value="Aspartate Aminotransferase, domain 1"/>
    <property type="match status" value="1"/>
</dbReference>
<accession>A0A117PYK5</accession>
<keyword evidence="6" id="KW-1185">Reference proteome</keyword>
<dbReference type="STRING" id="67285.AQI88_03980"/>
<dbReference type="InterPro" id="IPR004839">
    <property type="entry name" value="Aminotransferase_I/II_large"/>
</dbReference>
<proteinExistence type="inferred from homology"/>
<dbReference type="SUPFAM" id="SSF53383">
    <property type="entry name" value="PLP-dependent transferases"/>
    <property type="match status" value="1"/>
</dbReference>
<gene>
    <name evidence="5" type="ORF">AQI88_03980</name>
</gene>
<dbReference type="GO" id="GO:0008483">
    <property type="term" value="F:transaminase activity"/>
    <property type="evidence" value="ECO:0007669"/>
    <property type="project" value="UniProtKB-KW"/>
</dbReference>
<comment type="cofactor">
    <cofactor evidence="1 3">
        <name>pyridoxal 5'-phosphate</name>
        <dbReference type="ChEBI" id="CHEBI:597326"/>
    </cofactor>
</comment>
<dbReference type="InterPro" id="IPR015422">
    <property type="entry name" value="PyrdxlP-dep_Trfase_small"/>
</dbReference>
<name>A0A117PYK5_9ACTN</name>
<evidence type="ECO:0000259" key="4">
    <source>
        <dbReference type="Pfam" id="PF00155"/>
    </source>
</evidence>
<dbReference type="Pfam" id="PF00155">
    <property type="entry name" value="Aminotran_1_2"/>
    <property type="match status" value="1"/>
</dbReference>
<comment type="similarity">
    <text evidence="3">Belongs to the class-I pyridoxal-phosphate-dependent aminotransferase family.</text>
</comment>
<evidence type="ECO:0000313" key="5">
    <source>
        <dbReference type="EMBL" id="KUM98153.1"/>
    </source>
</evidence>
<keyword evidence="3 5" id="KW-0808">Transferase</keyword>
<organism evidence="5 6">
    <name type="scientific">Streptomyces cellostaticus</name>
    <dbReference type="NCBI Taxonomy" id="67285"/>
    <lineage>
        <taxon>Bacteria</taxon>
        <taxon>Bacillati</taxon>
        <taxon>Actinomycetota</taxon>
        <taxon>Actinomycetes</taxon>
        <taxon>Kitasatosporales</taxon>
        <taxon>Streptomycetaceae</taxon>
        <taxon>Streptomyces</taxon>
    </lineage>
</organism>
<evidence type="ECO:0000256" key="1">
    <source>
        <dbReference type="ARBA" id="ARBA00001933"/>
    </source>
</evidence>
<dbReference type="OrthoDB" id="3401872at2"/>
<dbReference type="Gene3D" id="3.40.640.10">
    <property type="entry name" value="Type I PLP-dependent aspartate aminotransferase-like (Major domain)"/>
    <property type="match status" value="1"/>
</dbReference>
<evidence type="ECO:0000256" key="2">
    <source>
        <dbReference type="ARBA" id="ARBA00022898"/>
    </source>
</evidence>
<dbReference type="RefSeq" id="WP_066991934.1">
    <property type="nucleotide sequence ID" value="NZ_BNDU01000006.1"/>
</dbReference>
<feature type="domain" description="Aminotransferase class I/classII large" evidence="4">
    <location>
        <begin position="24"/>
        <end position="339"/>
    </location>
</feature>
<dbReference type="EMBL" id="LMWL01000006">
    <property type="protein sequence ID" value="KUM98153.1"/>
    <property type="molecule type" value="Genomic_DNA"/>
</dbReference>
<reference evidence="5 6" key="1">
    <citation type="submission" date="2015-10" db="EMBL/GenBank/DDBJ databases">
        <title>Draft genome sequence of Streptomyces cellostaticus DSM 40189, type strain for the species Streptomyces cellostaticus.</title>
        <authorList>
            <person name="Ruckert C."/>
            <person name="Winkler A."/>
            <person name="Kalinowski J."/>
            <person name="Kampfer P."/>
            <person name="Glaeser S."/>
        </authorList>
    </citation>
    <scope>NUCLEOTIDE SEQUENCE [LARGE SCALE GENOMIC DNA]</scope>
    <source>
        <strain evidence="5 6">DSM 40189</strain>
    </source>
</reference>
<dbReference type="CDD" id="cd00609">
    <property type="entry name" value="AAT_like"/>
    <property type="match status" value="1"/>
</dbReference>
<evidence type="ECO:0000256" key="3">
    <source>
        <dbReference type="RuleBase" id="RU000481"/>
    </source>
</evidence>
<dbReference type="Proteomes" id="UP000054241">
    <property type="component" value="Unassembled WGS sequence"/>
</dbReference>
<protein>
    <recommendedName>
        <fullName evidence="3">Aminotransferase</fullName>
        <ecNumber evidence="3">2.6.1.-</ecNumber>
    </recommendedName>
</protein>
<dbReference type="InterPro" id="IPR015424">
    <property type="entry name" value="PyrdxlP-dep_Trfase"/>
</dbReference>
<dbReference type="AlphaFoldDB" id="A0A117PYK5"/>
<comment type="caution">
    <text evidence="5">The sequence shown here is derived from an EMBL/GenBank/DDBJ whole genome shotgun (WGS) entry which is preliminary data.</text>
</comment>
<dbReference type="PROSITE" id="PS00105">
    <property type="entry name" value="AA_TRANSFER_CLASS_1"/>
    <property type="match status" value="1"/>
</dbReference>
<sequence length="351" mass="37229">MRTEHTGDDLRHHGDAEVRDDGADLVDLAVNVRADTPPAWLREEIAGSLSSLAAYPDGRAARAAVAARHGLPVERVLLTAGAAEAFVLLARALKVRQPVVVHPQFTEPEAALRDAGHTVHRVLLREADGFRLDPGDVPEDADLVVVGNPTNPTSVLHPAATIAELARPGRTLVVDEAFMDAVPGEREALAGRTDVPGLVVLRSLTKTWGLAGLRIGYVLAAPETVAELERAQPLWPVSTPALAAARACVAPRALAEAAHAAHRIAADRAHLVAGLAAFADRGVRVVSPAEGPFVLVRMPGAAVVRHRLRELGYAVRRGDTFPGLDGDWIRMAVRDRATVNGFLVGLERALG</sequence>
<dbReference type="InterPro" id="IPR015421">
    <property type="entry name" value="PyrdxlP-dep_Trfase_major"/>
</dbReference>
<dbReference type="NCBIfam" id="NF005915">
    <property type="entry name" value="PRK07908.1"/>
    <property type="match status" value="1"/>
</dbReference>
<evidence type="ECO:0000313" key="6">
    <source>
        <dbReference type="Proteomes" id="UP000054241"/>
    </source>
</evidence>
<dbReference type="EC" id="2.6.1.-" evidence="3"/>